<gene>
    <name evidence="3" type="ORF">CN689_02290</name>
    <name evidence="2" type="ORF">DTO10_23510</name>
</gene>
<protein>
    <recommendedName>
        <fullName evidence="1">Sigma-54 factor interaction domain-containing protein</fullName>
    </recommendedName>
</protein>
<dbReference type="Proteomes" id="UP000220106">
    <property type="component" value="Unassembled WGS sequence"/>
</dbReference>
<evidence type="ECO:0000313" key="3">
    <source>
        <dbReference type="EMBL" id="PEJ37743.1"/>
    </source>
</evidence>
<evidence type="ECO:0000313" key="4">
    <source>
        <dbReference type="Proteomes" id="UP000220106"/>
    </source>
</evidence>
<dbReference type="Pfam" id="PF00158">
    <property type="entry name" value="Sigma54_activat"/>
    <property type="match status" value="1"/>
</dbReference>
<reference evidence="2 5" key="2">
    <citation type="submission" date="2018-07" db="EMBL/GenBank/DDBJ databases">
        <title>The molecular basis for the intramolecular migration of carboxyl group in the catabolism of para-hydroxybenzoate via gentisate.</title>
        <authorList>
            <person name="Zhao H."/>
            <person name="Xu Y."/>
            <person name="Lin S."/>
            <person name="Spain J.C."/>
            <person name="Zhou N.-Y."/>
        </authorList>
    </citation>
    <scope>NUCLEOTIDE SEQUENCE [LARGE SCALE GENOMIC DNA]</scope>
    <source>
        <strain evidence="2 5">PHB-7a</strain>
    </source>
</reference>
<evidence type="ECO:0000313" key="5">
    <source>
        <dbReference type="Proteomes" id="UP000260457"/>
    </source>
</evidence>
<dbReference type="EMBL" id="CP030926">
    <property type="protein sequence ID" value="AXN41048.1"/>
    <property type="molecule type" value="Genomic_DNA"/>
</dbReference>
<dbReference type="GO" id="GO:0006355">
    <property type="term" value="P:regulation of DNA-templated transcription"/>
    <property type="evidence" value="ECO:0007669"/>
    <property type="project" value="InterPro"/>
</dbReference>
<dbReference type="AlphaFoldDB" id="A0AAX0RTD0"/>
<dbReference type="Proteomes" id="UP000260457">
    <property type="component" value="Chromosome"/>
</dbReference>
<sequence>MEKVKKVAAFPTSVPITGDSGTGKEVLANYIH</sequence>
<dbReference type="InterPro" id="IPR002078">
    <property type="entry name" value="Sigma_54_int"/>
</dbReference>
<dbReference type="GO" id="GO:0005524">
    <property type="term" value="F:ATP binding"/>
    <property type="evidence" value="ECO:0007669"/>
    <property type="project" value="InterPro"/>
</dbReference>
<reference evidence="3 4" key="1">
    <citation type="submission" date="2017-09" db="EMBL/GenBank/DDBJ databases">
        <title>Large-scale bioinformatics analysis of Bacillus genomes uncovers conserved roles of natural products in bacterial physiology.</title>
        <authorList>
            <consortium name="Agbiome Team Llc"/>
            <person name="Bleich R.M."/>
            <person name="Kirk G.J."/>
            <person name="Santa Maria K.C."/>
            <person name="Allen S.E."/>
            <person name="Farag S."/>
            <person name="Shank E.A."/>
            <person name="Bowers A."/>
        </authorList>
    </citation>
    <scope>NUCLEOTIDE SEQUENCE [LARGE SCALE GENOMIC DNA]</scope>
    <source>
        <strain evidence="3 4">AFS003229</strain>
    </source>
</reference>
<dbReference type="InterPro" id="IPR027417">
    <property type="entry name" value="P-loop_NTPase"/>
</dbReference>
<feature type="domain" description="Sigma-54 factor interaction" evidence="1">
    <location>
        <begin position="2"/>
        <end position="32"/>
    </location>
</feature>
<dbReference type="EMBL" id="NUEQ01000004">
    <property type="protein sequence ID" value="PEJ37743.1"/>
    <property type="molecule type" value="Genomic_DNA"/>
</dbReference>
<evidence type="ECO:0000313" key="2">
    <source>
        <dbReference type="EMBL" id="AXN41048.1"/>
    </source>
</evidence>
<keyword evidence="5" id="KW-1185">Reference proteome</keyword>
<name>A0AAX0RTD0_9BACI</name>
<dbReference type="Gene3D" id="3.40.50.300">
    <property type="entry name" value="P-loop containing nucleotide triphosphate hydrolases"/>
    <property type="match status" value="1"/>
</dbReference>
<organism evidence="3 4">
    <name type="scientific">Peribacillus butanolivorans</name>
    <dbReference type="NCBI Taxonomy" id="421767"/>
    <lineage>
        <taxon>Bacteria</taxon>
        <taxon>Bacillati</taxon>
        <taxon>Bacillota</taxon>
        <taxon>Bacilli</taxon>
        <taxon>Bacillales</taxon>
        <taxon>Bacillaceae</taxon>
        <taxon>Peribacillus</taxon>
    </lineage>
</organism>
<dbReference type="KEGG" id="pbut:DTO10_23510"/>
<proteinExistence type="predicted"/>
<evidence type="ECO:0000259" key="1">
    <source>
        <dbReference type="Pfam" id="PF00158"/>
    </source>
</evidence>
<accession>A0AAX0RTD0</accession>